<evidence type="ECO:0000313" key="2">
    <source>
        <dbReference type="EMBL" id="KAF4448261.1"/>
    </source>
</evidence>
<reference evidence="2" key="1">
    <citation type="submission" date="2020-01" db="EMBL/GenBank/DDBJ databases">
        <title>Identification and distribution of gene clusters putatively required for synthesis of sphingolipid metabolism inhibitors in phylogenetically diverse species of the filamentous fungus Fusarium.</title>
        <authorList>
            <person name="Kim H.-S."/>
            <person name="Busman M."/>
            <person name="Brown D.W."/>
            <person name="Divon H."/>
            <person name="Uhlig S."/>
            <person name="Proctor R.H."/>
        </authorList>
    </citation>
    <scope>NUCLEOTIDE SEQUENCE</scope>
    <source>
        <strain evidence="2">NRRL 53441</strain>
    </source>
</reference>
<keyword evidence="3" id="KW-1185">Reference proteome</keyword>
<name>A0A8H4NXH2_9HYPO</name>
<proteinExistence type="predicted"/>
<feature type="region of interest" description="Disordered" evidence="1">
    <location>
        <begin position="1"/>
        <end position="31"/>
    </location>
</feature>
<evidence type="ECO:0000313" key="3">
    <source>
        <dbReference type="Proteomes" id="UP000605986"/>
    </source>
</evidence>
<sequence>MSRQPPIQPEQGSYSQFQLETSQPTPPRRRDKDILTKLRDSIPQNESQWQQTRQLRGYATAEHVLEKTKAILENRIDKQDLRNFMSIATCCIYWHLGRKKEAYAFFKSSISFATELTIQRYMSSVRGMIQAMDTVYRQGMRHRVFEAILLYSRIGPSFLNYYTKDADEFSSCFPASVRTEPEIQASLALSPAFILKHRHTELSYEAICKALGTDVLNEEAYSQFVSVLESGRPVPYVLSLPEQALQPGLSAPAGGDEELEADLPDDLQLDDIFALPKSFALLFRTFNTSETLQQLVEEASEQVDRQRPQEVPNTPLLELQWTAYHDVVVDQLVGDLIQQGILPQQPFRRYKSFYRHEPGSISVLPGWIKVIVPALVDGGCQVSIAGPTLEQQDINWNNKMGVILGEGMRLSTSRTIFYSSVSIPLSSNTGHN</sequence>
<accession>A0A8H4NXH2</accession>
<feature type="compositionally biased region" description="Polar residues" evidence="1">
    <location>
        <begin position="1"/>
        <end position="23"/>
    </location>
</feature>
<dbReference type="AlphaFoldDB" id="A0A8H4NXH2"/>
<dbReference type="OrthoDB" id="5088056at2759"/>
<organism evidence="2 3">
    <name type="scientific">Fusarium austroafricanum</name>
    <dbReference type="NCBI Taxonomy" id="2364996"/>
    <lineage>
        <taxon>Eukaryota</taxon>
        <taxon>Fungi</taxon>
        <taxon>Dikarya</taxon>
        <taxon>Ascomycota</taxon>
        <taxon>Pezizomycotina</taxon>
        <taxon>Sordariomycetes</taxon>
        <taxon>Hypocreomycetidae</taxon>
        <taxon>Hypocreales</taxon>
        <taxon>Nectriaceae</taxon>
        <taxon>Fusarium</taxon>
        <taxon>Fusarium concolor species complex</taxon>
    </lineage>
</organism>
<protein>
    <submittedName>
        <fullName evidence="2">Uncharacterized protein</fullName>
    </submittedName>
</protein>
<comment type="caution">
    <text evidence="2">The sequence shown here is derived from an EMBL/GenBank/DDBJ whole genome shotgun (WGS) entry which is preliminary data.</text>
</comment>
<dbReference type="EMBL" id="JAADJG010000349">
    <property type="protein sequence ID" value="KAF4448261.1"/>
    <property type="molecule type" value="Genomic_DNA"/>
</dbReference>
<evidence type="ECO:0000256" key="1">
    <source>
        <dbReference type="SAM" id="MobiDB-lite"/>
    </source>
</evidence>
<dbReference type="Proteomes" id="UP000605986">
    <property type="component" value="Unassembled WGS sequence"/>
</dbReference>
<gene>
    <name evidence="2" type="ORF">F53441_8294</name>
</gene>